<dbReference type="SUPFAM" id="SSF53955">
    <property type="entry name" value="Lysozyme-like"/>
    <property type="match status" value="1"/>
</dbReference>
<dbReference type="InterPro" id="IPR031304">
    <property type="entry name" value="SLT_2"/>
</dbReference>
<dbReference type="InterPro" id="IPR011757">
    <property type="entry name" value="Lytic_transglycosylase_MltB"/>
</dbReference>
<organism evidence="4 5">
    <name type="scientific">Pseudidiomarina halophila</name>
    <dbReference type="NCBI Taxonomy" id="1449799"/>
    <lineage>
        <taxon>Bacteria</taxon>
        <taxon>Pseudomonadati</taxon>
        <taxon>Pseudomonadota</taxon>
        <taxon>Gammaproteobacteria</taxon>
        <taxon>Alteromonadales</taxon>
        <taxon>Idiomarinaceae</taxon>
        <taxon>Pseudidiomarina</taxon>
    </lineage>
</organism>
<dbReference type="Pfam" id="PF13406">
    <property type="entry name" value="SLT_2"/>
    <property type="match status" value="1"/>
</dbReference>
<evidence type="ECO:0000313" key="5">
    <source>
        <dbReference type="Proteomes" id="UP000287198"/>
    </source>
</evidence>
<dbReference type="GO" id="GO:0009253">
    <property type="term" value="P:peptidoglycan catabolic process"/>
    <property type="evidence" value="ECO:0007669"/>
    <property type="project" value="TreeGrafter"/>
</dbReference>
<keyword evidence="5" id="KW-1185">Reference proteome</keyword>
<protein>
    <submittedName>
        <fullName evidence="4">Lytic murein transglycosylase B</fullName>
    </submittedName>
</protein>
<proteinExistence type="predicted"/>
<dbReference type="FunFam" id="1.10.8.350:FF:000001">
    <property type="entry name" value="Lytic murein transglycosylase B"/>
    <property type="match status" value="1"/>
</dbReference>
<evidence type="ECO:0000313" key="4">
    <source>
        <dbReference type="EMBL" id="RUO54138.1"/>
    </source>
</evidence>
<comment type="caution">
    <text evidence="4">The sequence shown here is derived from an EMBL/GenBank/DDBJ whole genome shotgun (WGS) entry which is preliminary data.</text>
</comment>
<evidence type="ECO:0000256" key="2">
    <source>
        <dbReference type="SAM" id="SignalP"/>
    </source>
</evidence>
<feature type="active site" evidence="1">
    <location>
        <position position="123"/>
    </location>
</feature>
<feature type="signal peptide" evidence="2">
    <location>
        <begin position="1"/>
        <end position="22"/>
    </location>
</feature>
<dbReference type="AlphaFoldDB" id="A0A432XZG2"/>
<reference evidence="5" key="1">
    <citation type="journal article" date="2018" name="Front. Microbiol.">
        <title>Genome-Based Analysis Reveals the Taxonomy and Diversity of the Family Idiomarinaceae.</title>
        <authorList>
            <person name="Liu Y."/>
            <person name="Lai Q."/>
            <person name="Shao Z."/>
        </authorList>
    </citation>
    <scope>NUCLEOTIDE SEQUENCE [LARGE SCALE GENOMIC DNA]</scope>
    <source>
        <strain evidence="5">BH195</strain>
    </source>
</reference>
<dbReference type="Proteomes" id="UP000287198">
    <property type="component" value="Unassembled WGS sequence"/>
</dbReference>
<evidence type="ECO:0000259" key="3">
    <source>
        <dbReference type="Pfam" id="PF13406"/>
    </source>
</evidence>
<sequence length="326" mass="36572">MLKQLTRSIAAAALLTCTTSYAATDALTAEQLAFIDELVVEHGFEREALAALLSQTEPNQEILDAIQRPWEAKPWHQYYPIFLTEKRLAAGLEFWQEHAETLARAEQQFGVPAEVIVAIIGVETFYGSYLGKYQVLDALTTLGFHYPPRQTFFRSELKEFLLLTRAEKLSPTELKGSYAGAMGYGQFISSSYRHYAIDFDADGVRDLLSNPVDAIGSVANYFLKNGWRPQQRVAVELPATAANADLASDGLKLTATIAELQKQGLDLPENTELDGDMKAKVFRFEQPDDADYWLGLHNFYVITRYNRSPLYAMVVHQFSQQLAAAR</sequence>
<dbReference type="PANTHER" id="PTHR30163">
    <property type="entry name" value="MEMBRANE-BOUND LYTIC MUREIN TRANSGLYCOSYLASE B"/>
    <property type="match status" value="1"/>
</dbReference>
<dbReference type="PANTHER" id="PTHR30163:SF9">
    <property type="entry name" value="MEMBRANE-BOUND LYTIC MUREIN TRANSGLYCOSYLASE B"/>
    <property type="match status" value="1"/>
</dbReference>
<name>A0A432XZG2_9GAMM</name>
<dbReference type="GO" id="GO:0008933">
    <property type="term" value="F:peptidoglycan lytic transglycosylase activity"/>
    <property type="evidence" value="ECO:0007669"/>
    <property type="project" value="TreeGrafter"/>
</dbReference>
<dbReference type="Gene3D" id="1.10.8.350">
    <property type="entry name" value="Bacterial muramidase"/>
    <property type="match status" value="1"/>
</dbReference>
<keyword evidence="2" id="KW-0732">Signal</keyword>
<evidence type="ECO:0000256" key="1">
    <source>
        <dbReference type="PIRSR" id="PIRSR611757-1"/>
    </source>
</evidence>
<dbReference type="OrthoDB" id="9772911at2"/>
<dbReference type="NCBIfam" id="TIGR02282">
    <property type="entry name" value="MltB"/>
    <property type="match status" value="1"/>
</dbReference>
<feature type="domain" description="Transglycosylase SLT" evidence="3">
    <location>
        <begin position="34"/>
        <end position="320"/>
    </location>
</feature>
<feature type="chain" id="PRO_5019280879" evidence="2">
    <location>
        <begin position="23"/>
        <end position="326"/>
    </location>
</feature>
<dbReference type="EMBL" id="PIPW01000001">
    <property type="protein sequence ID" value="RUO54138.1"/>
    <property type="molecule type" value="Genomic_DNA"/>
</dbReference>
<dbReference type="Gene3D" id="1.10.530.10">
    <property type="match status" value="1"/>
</dbReference>
<dbReference type="CDD" id="cd13399">
    <property type="entry name" value="Slt35-like"/>
    <property type="match status" value="1"/>
</dbReference>
<gene>
    <name evidence="4" type="primary">mltB</name>
    <name evidence="4" type="ORF">CWI69_01530</name>
</gene>
<accession>A0A432XZG2</accession>
<dbReference type="RefSeq" id="WP_126761258.1">
    <property type="nucleotide sequence ID" value="NZ_JBHLTZ010000004.1"/>
</dbReference>
<dbReference type="InterPro" id="IPR023346">
    <property type="entry name" value="Lysozyme-like_dom_sf"/>
</dbReference>
<dbReference type="InterPro" id="IPR043426">
    <property type="entry name" value="MltB-like"/>
</dbReference>